<evidence type="ECO:0008006" key="3">
    <source>
        <dbReference type="Google" id="ProtNLM"/>
    </source>
</evidence>
<name>A0A1H8S4H3_9SPHI</name>
<dbReference type="Proteomes" id="UP000198942">
    <property type="component" value="Unassembled WGS sequence"/>
</dbReference>
<accession>A0A1H8S4H3</accession>
<proteinExistence type="predicted"/>
<protein>
    <recommendedName>
        <fullName evidence="3">Transposase</fullName>
    </recommendedName>
</protein>
<reference evidence="2" key="1">
    <citation type="submission" date="2016-10" db="EMBL/GenBank/DDBJ databases">
        <authorList>
            <person name="Varghese N."/>
            <person name="Submissions S."/>
        </authorList>
    </citation>
    <scope>NUCLEOTIDE SEQUENCE [LARGE SCALE GENOMIC DNA]</scope>
    <source>
        <strain evidence="2">Gh-48</strain>
    </source>
</reference>
<dbReference type="EMBL" id="FOCL01000011">
    <property type="protein sequence ID" value="SEO73218.1"/>
    <property type="molecule type" value="Genomic_DNA"/>
</dbReference>
<keyword evidence="2" id="KW-1185">Reference proteome</keyword>
<gene>
    <name evidence="1" type="ORF">SAMN05192574_111166</name>
</gene>
<evidence type="ECO:0000313" key="1">
    <source>
        <dbReference type="EMBL" id="SEO73218.1"/>
    </source>
</evidence>
<evidence type="ECO:0000313" key="2">
    <source>
        <dbReference type="Proteomes" id="UP000198942"/>
    </source>
</evidence>
<feature type="non-terminal residue" evidence="1">
    <location>
        <position position="1"/>
    </location>
</feature>
<organism evidence="1 2">
    <name type="scientific">Mucilaginibacter gossypiicola</name>
    <dbReference type="NCBI Taxonomy" id="551995"/>
    <lineage>
        <taxon>Bacteria</taxon>
        <taxon>Pseudomonadati</taxon>
        <taxon>Bacteroidota</taxon>
        <taxon>Sphingobacteriia</taxon>
        <taxon>Sphingobacteriales</taxon>
        <taxon>Sphingobacteriaceae</taxon>
        <taxon>Mucilaginibacter</taxon>
    </lineage>
</organism>
<dbReference type="AlphaFoldDB" id="A0A1H8S4H3"/>
<sequence length="104" mass="12331">FHATVFLSNLQEIISKPAQEKIHHEVSKRKYDYQINKNTAIGIMKNRVIGLLLFKDPEKILIQLQNLFAQYIEPVRPNRKLPRVKKLKRRSGKYKTLTNYKRAI</sequence>